<dbReference type="RefSeq" id="WP_156954605.1">
    <property type="nucleotide sequence ID" value="NZ_BMLF01000001.1"/>
</dbReference>
<keyword evidence="2" id="KW-1185">Reference proteome</keyword>
<reference evidence="1" key="2">
    <citation type="submission" date="2020-09" db="EMBL/GenBank/DDBJ databases">
        <authorList>
            <person name="Sun Q."/>
            <person name="Zhou Y."/>
        </authorList>
    </citation>
    <scope>NUCLEOTIDE SEQUENCE</scope>
    <source>
        <strain evidence="1">CGMCC 1.6293</strain>
    </source>
</reference>
<organism evidence="1 2">
    <name type="scientific">Pseudooceanicola nanhaiensis</name>
    <dbReference type="NCBI Taxonomy" id="375761"/>
    <lineage>
        <taxon>Bacteria</taxon>
        <taxon>Pseudomonadati</taxon>
        <taxon>Pseudomonadota</taxon>
        <taxon>Alphaproteobacteria</taxon>
        <taxon>Rhodobacterales</taxon>
        <taxon>Paracoccaceae</taxon>
        <taxon>Pseudooceanicola</taxon>
    </lineage>
</organism>
<accession>A0A917SJP1</accession>
<comment type="caution">
    <text evidence="1">The sequence shown here is derived from an EMBL/GenBank/DDBJ whole genome shotgun (WGS) entry which is preliminary data.</text>
</comment>
<proteinExistence type="predicted"/>
<name>A0A917SJP1_9RHOB</name>
<dbReference type="AlphaFoldDB" id="A0A917SJP1"/>
<dbReference type="EMBL" id="BMLF01000001">
    <property type="protein sequence ID" value="GGL82072.1"/>
    <property type="molecule type" value="Genomic_DNA"/>
</dbReference>
<sequence length="134" mass="15115">MDMFYADVRWLEPGWRETFRLRLSGWLPNDWVGEGIRNGVISWRQNAGEIVDITVRGRHLTDLSDHSFTDETTKQLGLVLAAQDWDSAWFASTPGIAGGWVGISDMFPEHFREKVVGAFALIRSGSDEVCRSGK</sequence>
<protein>
    <submittedName>
        <fullName evidence="1">Uncharacterized protein</fullName>
    </submittedName>
</protein>
<evidence type="ECO:0000313" key="1">
    <source>
        <dbReference type="EMBL" id="GGL82072.1"/>
    </source>
</evidence>
<reference evidence="1" key="1">
    <citation type="journal article" date="2014" name="Int. J. Syst. Evol. Microbiol.">
        <title>Complete genome sequence of Corynebacterium casei LMG S-19264T (=DSM 44701T), isolated from a smear-ripened cheese.</title>
        <authorList>
            <consortium name="US DOE Joint Genome Institute (JGI-PGF)"/>
            <person name="Walter F."/>
            <person name="Albersmeier A."/>
            <person name="Kalinowski J."/>
            <person name="Ruckert C."/>
        </authorList>
    </citation>
    <scope>NUCLEOTIDE SEQUENCE</scope>
    <source>
        <strain evidence="1">CGMCC 1.6293</strain>
    </source>
</reference>
<dbReference type="Proteomes" id="UP000649829">
    <property type="component" value="Unassembled WGS sequence"/>
</dbReference>
<evidence type="ECO:0000313" key="2">
    <source>
        <dbReference type="Proteomes" id="UP000649829"/>
    </source>
</evidence>
<gene>
    <name evidence="1" type="ORF">GCM10011534_00120</name>
</gene>